<dbReference type="AlphaFoldDB" id="A0A919UPE9"/>
<dbReference type="Gene3D" id="3.40.630.30">
    <property type="match status" value="1"/>
</dbReference>
<keyword evidence="3" id="KW-1185">Reference proteome</keyword>
<dbReference type="InterPro" id="IPR016181">
    <property type="entry name" value="Acyl_CoA_acyltransferase"/>
</dbReference>
<comment type="caution">
    <text evidence="2">The sequence shown here is derived from an EMBL/GenBank/DDBJ whole genome shotgun (WGS) entry which is preliminary data.</text>
</comment>
<evidence type="ECO:0000313" key="2">
    <source>
        <dbReference type="EMBL" id="GIH28774.1"/>
    </source>
</evidence>
<dbReference type="PROSITE" id="PS51186">
    <property type="entry name" value="GNAT"/>
    <property type="match status" value="1"/>
</dbReference>
<protein>
    <submittedName>
        <fullName evidence="2">N-acetyltransferase</fullName>
    </submittedName>
</protein>
<dbReference type="SUPFAM" id="SSF55729">
    <property type="entry name" value="Acyl-CoA N-acyltransferases (Nat)"/>
    <property type="match status" value="1"/>
</dbReference>
<dbReference type="Proteomes" id="UP000640052">
    <property type="component" value="Unassembled WGS sequence"/>
</dbReference>
<organism evidence="2 3">
    <name type="scientific">Acrocarpospora phusangensis</name>
    <dbReference type="NCBI Taxonomy" id="1070424"/>
    <lineage>
        <taxon>Bacteria</taxon>
        <taxon>Bacillati</taxon>
        <taxon>Actinomycetota</taxon>
        <taxon>Actinomycetes</taxon>
        <taxon>Streptosporangiales</taxon>
        <taxon>Streptosporangiaceae</taxon>
        <taxon>Acrocarpospora</taxon>
    </lineage>
</organism>
<evidence type="ECO:0000259" key="1">
    <source>
        <dbReference type="PROSITE" id="PS51186"/>
    </source>
</evidence>
<proteinExistence type="predicted"/>
<dbReference type="InterPro" id="IPR000182">
    <property type="entry name" value="GNAT_dom"/>
</dbReference>
<dbReference type="CDD" id="cd04301">
    <property type="entry name" value="NAT_SF"/>
    <property type="match status" value="1"/>
</dbReference>
<dbReference type="RefSeq" id="WP_204045393.1">
    <property type="nucleotide sequence ID" value="NZ_BOOA01000094.1"/>
</dbReference>
<accession>A0A919UPE9</accession>
<gene>
    <name evidence="2" type="ORF">Aph01nite_70840</name>
</gene>
<dbReference type="Pfam" id="PF00583">
    <property type="entry name" value="Acetyltransf_1"/>
    <property type="match status" value="1"/>
</dbReference>
<sequence length="192" mass="20827">MDVAKDIEIHPVDESRWPDLADLFGEAGGHDGCWCMFWRLPNKELMASSADENRERLRDLISRGGPVGLIAYLGGEPVGWCTVGPRTGYARVERTKAIAPADPADPAVWSVPCFFVRRDHRRTGVASTLVRAAVEYAREQGARMIEGYPVAHTKHSAAVLSTGTVGVFTDAGFAVGGDTPASGRRLVVRHDL</sequence>
<dbReference type="EMBL" id="BOOA01000094">
    <property type="protein sequence ID" value="GIH28774.1"/>
    <property type="molecule type" value="Genomic_DNA"/>
</dbReference>
<evidence type="ECO:0000313" key="3">
    <source>
        <dbReference type="Proteomes" id="UP000640052"/>
    </source>
</evidence>
<dbReference type="GO" id="GO:0016747">
    <property type="term" value="F:acyltransferase activity, transferring groups other than amino-acyl groups"/>
    <property type="evidence" value="ECO:0007669"/>
    <property type="project" value="InterPro"/>
</dbReference>
<name>A0A919UPE9_9ACTN</name>
<feature type="domain" description="N-acetyltransferase" evidence="1">
    <location>
        <begin position="7"/>
        <end position="192"/>
    </location>
</feature>
<reference evidence="2" key="1">
    <citation type="submission" date="2021-01" db="EMBL/GenBank/DDBJ databases">
        <title>Whole genome shotgun sequence of Acrocarpospora phusangensis NBRC 108782.</title>
        <authorList>
            <person name="Komaki H."/>
            <person name="Tamura T."/>
        </authorList>
    </citation>
    <scope>NUCLEOTIDE SEQUENCE</scope>
    <source>
        <strain evidence="2">NBRC 108782</strain>
    </source>
</reference>